<evidence type="ECO:0000259" key="7">
    <source>
        <dbReference type="Pfam" id="PF04138"/>
    </source>
</evidence>
<keyword evidence="3 6" id="KW-0812">Transmembrane</keyword>
<keyword evidence="9" id="KW-1185">Reference proteome</keyword>
<organism evidence="8 9">
    <name type="scientific">Vibrio marinisediminis</name>
    <dbReference type="NCBI Taxonomy" id="2758441"/>
    <lineage>
        <taxon>Bacteria</taxon>
        <taxon>Pseudomonadati</taxon>
        <taxon>Pseudomonadota</taxon>
        <taxon>Gammaproteobacteria</taxon>
        <taxon>Vibrionales</taxon>
        <taxon>Vibrionaceae</taxon>
        <taxon>Vibrio</taxon>
    </lineage>
</organism>
<dbReference type="InterPro" id="IPR007267">
    <property type="entry name" value="GtrA_DPMS_TM"/>
</dbReference>
<dbReference type="EMBL" id="JACFYF010000004">
    <property type="protein sequence ID" value="MBA5762548.1"/>
    <property type="molecule type" value="Genomic_DNA"/>
</dbReference>
<proteinExistence type="inferred from homology"/>
<evidence type="ECO:0000256" key="6">
    <source>
        <dbReference type="SAM" id="Phobius"/>
    </source>
</evidence>
<comment type="similarity">
    <text evidence="2">Belongs to the GtrA family.</text>
</comment>
<evidence type="ECO:0000313" key="8">
    <source>
        <dbReference type="EMBL" id="MBA5762548.1"/>
    </source>
</evidence>
<accession>A0A7W2ITT4</accession>
<name>A0A7W2ITT4_9VIBR</name>
<feature type="transmembrane region" description="Helical" evidence="6">
    <location>
        <begin position="20"/>
        <end position="40"/>
    </location>
</feature>
<evidence type="ECO:0000256" key="5">
    <source>
        <dbReference type="ARBA" id="ARBA00023136"/>
    </source>
</evidence>
<reference evidence="8 9" key="1">
    <citation type="submission" date="2020-07" db="EMBL/GenBank/DDBJ databases">
        <title>Vibrio marinisediminis sp. nov., isolated from marine sediment.</title>
        <authorList>
            <person name="Ji X."/>
        </authorList>
    </citation>
    <scope>NUCLEOTIDE SEQUENCE [LARGE SCALE GENOMIC DNA]</scope>
    <source>
        <strain evidence="8 9">404</strain>
    </source>
</reference>
<dbReference type="AlphaFoldDB" id="A0A7W2ITT4"/>
<evidence type="ECO:0000256" key="1">
    <source>
        <dbReference type="ARBA" id="ARBA00004141"/>
    </source>
</evidence>
<dbReference type="PANTHER" id="PTHR38459:SF1">
    <property type="entry name" value="PROPHAGE BACTOPRENOL-LINKED GLUCOSE TRANSLOCASE HOMOLOG"/>
    <property type="match status" value="1"/>
</dbReference>
<comment type="subcellular location">
    <subcellularLocation>
        <location evidence="1">Membrane</location>
        <topology evidence="1">Multi-pass membrane protein</topology>
    </subcellularLocation>
</comment>
<feature type="transmembrane region" description="Helical" evidence="6">
    <location>
        <begin position="91"/>
        <end position="111"/>
    </location>
</feature>
<evidence type="ECO:0000256" key="4">
    <source>
        <dbReference type="ARBA" id="ARBA00022989"/>
    </source>
</evidence>
<dbReference type="PANTHER" id="PTHR38459">
    <property type="entry name" value="PROPHAGE BACTOPRENOL-LINKED GLUCOSE TRANSLOCASE HOMOLOG"/>
    <property type="match status" value="1"/>
</dbReference>
<dbReference type="Pfam" id="PF04138">
    <property type="entry name" value="GtrA_DPMS_TM"/>
    <property type="match status" value="1"/>
</dbReference>
<dbReference type="Proteomes" id="UP000571701">
    <property type="component" value="Unassembled WGS sequence"/>
</dbReference>
<evidence type="ECO:0000313" key="9">
    <source>
        <dbReference type="Proteomes" id="UP000571701"/>
    </source>
</evidence>
<evidence type="ECO:0000256" key="3">
    <source>
        <dbReference type="ARBA" id="ARBA00022692"/>
    </source>
</evidence>
<evidence type="ECO:0000256" key="2">
    <source>
        <dbReference type="ARBA" id="ARBA00009399"/>
    </source>
</evidence>
<dbReference type="InterPro" id="IPR051401">
    <property type="entry name" value="GtrA_CellWall_Glycosyl"/>
</dbReference>
<feature type="transmembrane region" description="Helical" evidence="6">
    <location>
        <begin position="61"/>
        <end position="79"/>
    </location>
</feature>
<dbReference type="GO" id="GO:0005886">
    <property type="term" value="C:plasma membrane"/>
    <property type="evidence" value="ECO:0007669"/>
    <property type="project" value="TreeGrafter"/>
</dbReference>
<comment type="caution">
    <text evidence="8">The sequence shown here is derived from an EMBL/GenBank/DDBJ whole genome shotgun (WGS) entry which is preliminary data.</text>
</comment>
<protein>
    <submittedName>
        <fullName evidence="8">GtrA family protein</fullName>
    </submittedName>
</protein>
<keyword evidence="4 6" id="KW-1133">Transmembrane helix</keyword>
<gene>
    <name evidence="8" type="ORF">H2O73_09350</name>
</gene>
<keyword evidence="5 6" id="KW-0472">Membrane</keyword>
<sequence>MVDAAVFTLCFALGETPLLFARVVAFFVAATVTWLGNRYFTFKEVTVIQKLQRDASPREQWLKFIASACASALPNFLVFKAVLSVLGTRGVSPYIALVAGVLAGMVSNYTLSSRWVFKP</sequence>
<feature type="domain" description="GtrA/DPMS transmembrane" evidence="7">
    <location>
        <begin position="1"/>
        <end position="117"/>
    </location>
</feature>
<dbReference type="GO" id="GO:0000271">
    <property type="term" value="P:polysaccharide biosynthetic process"/>
    <property type="evidence" value="ECO:0007669"/>
    <property type="project" value="InterPro"/>
</dbReference>